<gene>
    <name evidence="2" type="primary">nifU</name>
    <name evidence="2" type="ORF">ENT08_06005</name>
</gene>
<comment type="caution">
    <text evidence="2">The sequence shown here is derived from an EMBL/GenBank/DDBJ whole genome shotgun (WGS) entry which is preliminary data.</text>
</comment>
<dbReference type="NCBIfam" id="TIGR03419">
    <property type="entry name" value="NifU_clost"/>
    <property type="match status" value="1"/>
</dbReference>
<sequence>MYSPIVMDHFKNPRNVGEIEDADGIGEVGNPVCGDMMNVYIKVENDVLKDVKFKTFGCGAAIAVSSMITELAKGKTLEEAMKITNKDVAEALGGLPPNKLHCSNLGADALHSAIKNYLDRKSGKIRDLEKDREEHVKGRGGEGCYCPYCHKEGPPEAPFCLFCGTEIPHEHDH</sequence>
<proteinExistence type="predicted"/>
<evidence type="ECO:0000313" key="2">
    <source>
        <dbReference type="EMBL" id="HGS05280.1"/>
    </source>
</evidence>
<evidence type="ECO:0000259" key="1">
    <source>
        <dbReference type="Pfam" id="PF01592"/>
    </source>
</evidence>
<dbReference type="EMBL" id="DSXI01000354">
    <property type="protein sequence ID" value="HGS05280.1"/>
    <property type="molecule type" value="Genomic_DNA"/>
</dbReference>
<reference evidence="2" key="1">
    <citation type="journal article" date="2020" name="mSystems">
        <title>Genome- and Community-Level Interaction Insights into Carbon Utilization and Element Cycling Functions of Hydrothermarchaeota in Hydrothermal Sediment.</title>
        <authorList>
            <person name="Zhou Z."/>
            <person name="Liu Y."/>
            <person name="Xu W."/>
            <person name="Pan J."/>
            <person name="Luo Z.H."/>
            <person name="Li M."/>
        </authorList>
    </citation>
    <scope>NUCLEOTIDE SEQUENCE [LARGE SCALE GENOMIC DNA]</scope>
    <source>
        <strain evidence="2">SpSt-548</strain>
    </source>
</reference>
<protein>
    <submittedName>
        <fullName evidence="2">Fe-S cluster assembly scaffold protein NifU</fullName>
    </submittedName>
</protein>
<dbReference type="AlphaFoldDB" id="A0A7V4LCQ3"/>
<dbReference type="GO" id="GO:0005506">
    <property type="term" value="F:iron ion binding"/>
    <property type="evidence" value="ECO:0007669"/>
    <property type="project" value="InterPro"/>
</dbReference>
<feature type="domain" description="NIF system FeS cluster assembly NifU N-terminal" evidence="1">
    <location>
        <begin position="1"/>
        <end position="121"/>
    </location>
</feature>
<dbReference type="Pfam" id="PF01592">
    <property type="entry name" value="NifU_N"/>
    <property type="match status" value="1"/>
</dbReference>
<accession>A0A7V4LCQ3</accession>
<dbReference type="Gene3D" id="3.90.1010.10">
    <property type="match status" value="1"/>
</dbReference>
<dbReference type="InterPro" id="IPR017787">
    <property type="entry name" value="NIF_FeS_clus_asmbl_NifU-like"/>
</dbReference>
<name>A0A7V4LCQ3_9BACT</name>
<dbReference type="CDD" id="cd06664">
    <property type="entry name" value="IscU_like"/>
    <property type="match status" value="1"/>
</dbReference>
<organism evidence="2">
    <name type="scientific">Desulfobacca acetoxidans</name>
    <dbReference type="NCBI Taxonomy" id="60893"/>
    <lineage>
        <taxon>Bacteria</taxon>
        <taxon>Pseudomonadati</taxon>
        <taxon>Thermodesulfobacteriota</taxon>
        <taxon>Desulfobaccia</taxon>
        <taxon>Desulfobaccales</taxon>
        <taxon>Desulfobaccaceae</taxon>
        <taxon>Desulfobacca</taxon>
    </lineage>
</organism>
<dbReference type="PANTHER" id="PTHR10093">
    <property type="entry name" value="IRON-SULFUR CLUSTER ASSEMBLY ENZYME NIFU HOMOLOG"/>
    <property type="match status" value="1"/>
</dbReference>
<dbReference type="InterPro" id="IPR002871">
    <property type="entry name" value="NIF_FeS_clus_asmbl_NifU_N"/>
</dbReference>
<dbReference type="GO" id="GO:0016226">
    <property type="term" value="P:iron-sulfur cluster assembly"/>
    <property type="evidence" value="ECO:0007669"/>
    <property type="project" value="InterPro"/>
</dbReference>
<dbReference type="GO" id="GO:0051536">
    <property type="term" value="F:iron-sulfur cluster binding"/>
    <property type="evidence" value="ECO:0007669"/>
    <property type="project" value="InterPro"/>
</dbReference>
<dbReference type="SUPFAM" id="SSF82649">
    <property type="entry name" value="SufE/NifU"/>
    <property type="match status" value="1"/>
</dbReference>